<feature type="transmembrane region" description="Helical" evidence="1">
    <location>
        <begin position="345"/>
        <end position="364"/>
    </location>
</feature>
<evidence type="ECO:0000256" key="1">
    <source>
        <dbReference type="SAM" id="Phobius"/>
    </source>
</evidence>
<accession>A0A9X2FBJ1</accession>
<feature type="transmembrane region" description="Helical" evidence="1">
    <location>
        <begin position="222"/>
        <end position="250"/>
    </location>
</feature>
<feature type="transmembrane region" description="Helical" evidence="1">
    <location>
        <begin position="313"/>
        <end position="333"/>
    </location>
</feature>
<evidence type="ECO:0000313" key="2">
    <source>
        <dbReference type="EMBL" id="MCO6043041.1"/>
    </source>
</evidence>
<comment type="caution">
    <text evidence="2">The sequence shown here is derived from an EMBL/GenBank/DDBJ whole genome shotgun (WGS) entry which is preliminary data.</text>
</comment>
<feature type="transmembrane region" description="Helical" evidence="1">
    <location>
        <begin position="148"/>
        <end position="169"/>
    </location>
</feature>
<keyword evidence="1" id="KW-0472">Membrane</keyword>
<keyword evidence="1" id="KW-0812">Transmembrane</keyword>
<dbReference type="PANTHER" id="PTHR43044">
    <property type="match status" value="1"/>
</dbReference>
<dbReference type="Proteomes" id="UP001155241">
    <property type="component" value="Unassembled WGS sequence"/>
</dbReference>
<proteinExistence type="predicted"/>
<keyword evidence="3" id="KW-1185">Reference proteome</keyword>
<evidence type="ECO:0000313" key="3">
    <source>
        <dbReference type="Proteomes" id="UP001155241"/>
    </source>
</evidence>
<name>A0A9X2FBJ1_9BACT</name>
<feature type="transmembrane region" description="Helical" evidence="1">
    <location>
        <begin position="28"/>
        <end position="50"/>
    </location>
</feature>
<organism evidence="2 3">
    <name type="scientific">Aeoliella straminimaris</name>
    <dbReference type="NCBI Taxonomy" id="2954799"/>
    <lineage>
        <taxon>Bacteria</taxon>
        <taxon>Pseudomonadati</taxon>
        <taxon>Planctomycetota</taxon>
        <taxon>Planctomycetia</taxon>
        <taxon>Pirellulales</taxon>
        <taxon>Lacipirellulaceae</taxon>
        <taxon>Aeoliella</taxon>
    </lineage>
</organism>
<keyword evidence="1" id="KW-1133">Transmembrane helix</keyword>
<feature type="transmembrane region" description="Helical" evidence="1">
    <location>
        <begin position="62"/>
        <end position="85"/>
    </location>
</feature>
<dbReference type="RefSeq" id="WP_252851140.1">
    <property type="nucleotide sequence ID" value="NZ_JAMXLR010000016.1"/>
</dbReference>
<feature type="transmembrane region" description="Helical" evidence="1">
    <location>
        <begin position="189"/>
        <end position="210"/>
    </location>
</feature>
<feature type="transmembrane region" description="Helical" evidence="1">
    <location>
        <begin position="271"/>
        <end position="293"/>
    </location>
</feature>
<feature type="transmembrane region" description="Helical" evidence="1">
    <location>
        <begin position="97"/>
        <end position="122"/>
    </location>
</feature>
<dbReference type="EMBL" id="JAMXLR010000016">
    <property type="protein sequence ID" value="MCO6043041.1"/>
    <property type="molecule type" value="Genomic_DNA"/>
</dbReference>
<protein>
    <submittedName>
        <fullName evidence="2">Quinol:cytochrome C oxidoreductase</fullName>
    </submittedName>
</protein>
<sequence length="424" mass="47999">MAHTTSLDSWINDTSERRRASPDLKSSVGILSLVGIALVVGIFFFCRSSANTEAQPMFWRAYLIACCYVSSLSLGALFFVIVQYLAAARWGVVLRRLAEIISMGIGFCGLLFAVIWFGSILAGSGDLYPWAGSGGPMSLDRLPEPKQIWLNPPFFIGRQVFYFVVWFFLARMFYSRSVAQDRATDNDTVAPLLWHSGWSMFVFAMTINFAAMDWMMTLNPTWFSTIFGVYFFAGSAVGIFALLGVLITRLQARDILTHTITVEHRHDIGKLLFGFVFFWGYIAFSQFLLIWYASIPEEVQWYAVRHIEPTNTGIGWATGLLFLFHLIIPFLGLLSRVVRRNKTALTFWGVYMLVMHWFDLYYIIAPDAELNEWNYDFATIATYAGVMVGVGCLYVAVLLYIAAGNWLVPVRDPRLAASLSFENH</sequence>
<dbReference type="AlphaFoldDB" id="A0A9X2FBJ1"/>
<feature type="transmembrane region" description="Helical" evidence="1">
    <location>
        <begin position="384"/>
        <end position="408"/>
    </location>
</feature>
<gene>
    <name evidence="2" type="ORF">NG895_03905</name>
</gene>
<reference evidence="2" key="1">
    <citation type="submission" date="2022-06" db="EMBL/GenBank/DDBJ databases">
        <title>Aeoliella straminimaris, a novel planctomycete from sediments.</title>
        <authorList>
            <person name="Vitorino I.R."/>
            <person name="Lage O.M."/>
        </authorList>
    </citation>
    <scope>NUCLEOTIDE SEQUENCE</scope>
    <source>
        <strain evidence="2">ICT_H6.2</strain>
    </source>
</reference>
<dbReference type="PANTHER" id="PTHR43044:SF1">
    <property type="entry name" value="QUINOL:CYTOCHROME C OXIDOREDUCTASE QUINONE-BINDING SUBUNIT 2"/>
    <property type="match status" value="1"/>
</dbReference>